<keyword evidence="2" id="KW-0813">Transport</keyword>
<feature type="transmembrane region" description="Helical" evidence="7">
    <location>
        <begin position="23"/>
        <end position="45"/>
    </location>
</feature>
<dbReference type="InterPro" id="IPR036259">
    <property type="entry name" value="MFS_trans_sf"/>
</dbReference>
<evidence type="ECO:0000256" key="5">
    <source>
        <dbReference type="ARBA" id="ARBA00022989"/>
    </source>
</evidence>
<evidence type="ECO:0000313" key="9">
    <source>
        <dbReference type="EMBL" id="MZI94041.1"/>
    </source>
</evidence>
<feature type="transmembrane region" description="Helical" evidence="7">
    <location>
        <begin position="285"/>
        <end position="307"/>
    </location>
</feature>
<evidence type="ECO:0000256" key="7">
    <source>
        <dbReference type="SAM" id="Phobius"/>
    </source>
</evidence>
<dbReference type="GO" id="GO:0005886">
    <property type="term" value="C:plasma membrane"/>
    <property type="evidence" value="ECO:0007669"/>
    <property type="project" value="UniProtKB-SubCell"/>
</dbReference>
<evidence type="ECO:0000256" key="2">
    <source>
        <dbReference type="ARBA" id="ARBA00022448"/>
    </source>
</evidence>
<feature type="transmembrane region" description="Helical" evidence="7">
    <location>
        <begin position="261"/>
        <end position="279"/>
    </location>
</feature>
<proteinExistence type="predicted"/>
<keyword evidence="4 7" id="KW-0812">Transmembrane</keyword>
<feature type="transmembrane region" description="Helical" evidence="7">
    <location>
        <begin position="345"/>
        <end position="370"/>
    </location>
</feature>
<feature type="transmembrane region" description="Helical" evidence="7">
    <location>
        <begin position="57"/>
        <end position="75"/>
    </location>
</feature>
<dbReference type="PANTHER" id="PTHR23517">
    <property type="entry name" value="RESISTANCE PROTEIN MDTM, PUTATIVE-RELATED-RELATED"/>
    <property type="match status" value="1"/>
</dbReference>
<reference evidence="9 10" key="1">
    <citation type="submission" date="2019-10" db="EMBL/GenBank/DDBJ databases">
        <title>Vibrio sp. nov. isolated from a shrimp pond.</title>
        <authorList>
            <person name="Gomez-Gil B."/>
            <person name="Enciso-Ibarra J."/>
            <person name="Enciso-Ibarra K."/>
            <person name="Bolan-Mejia C."/>
        </authorList>
    </citation>
    <scope>NUCLEOTIDE SEQUENCE [LARGE SCALE GENOMIC DNA]</scope>
    <source>
        <strain evidence="9 10">CAIM 722</strain>
    </source>
</reference>
<evidence type="ECO:0000259" key="8">
    <source>
        <dbReference type="PROSITE" id="PS50850"/>
    </source>
</evidence>
<dbReference type="PROSITE" id="PS50850">
    <property type="entry name" value="MFS"/>
    <property type="match status" value="1"/>
</dbReference>
<gene>
    <name evidence="9" type="ORF">F9817_12640</name>
</gene>
<accession>A0A7X4RUN3</accession>
<sequence length="381" mass="40435">MATYFTAATAIPLYGVYQTEDHISYLGLSLSSVVYFLGAVIALVLLGRLSNFLGRKVVSITALLLAALSLLFFINLHSTYQLIGGRLLQGLSCGLATTALAAWVADHAKSVPSWVAPAVISCGPMTGLTFGGLGSGVIFDAGVLPRQLPFLIAFIILVVCLLMSIRAQETIHKRPGAISSLKPNFRLPQTARQAFPIAACTFICTWALGGFFQAFGPAMAREQLHSNSAIAAACVFAAIMAPSSIGASIASKMSASKAQRYGMLLFTLCVIAILFSLHQGSLLPFLIASVLAGITQGLVLSGSIQTMIQGLLAEERANVLSVIYTTSYIGAAVPTYIAGRFSQHYHLLQVACGYGVLALFGSITVLITWYRTKKPKTQVMT</sequence>
<dbReference type="EMBL" id="WEKT01000022">
    <property type="protein sequence ID" value="MZI94041.1"/>
    <property type="molecule type" value="Genomic_DNA"/>
</dbReference>
<comment type="subcellular location">
    <subcellularLocation>
        <location evidence="1">Cell membrane</location>
        <topology evidence="1">Multi-pass membrane protein</topology>
    </subcellularLocation>
</comment>
<dbReference type="InterPro" id="IPR011701">
    <property type="entry name" value="MFS"/>
</dbReference>
<protein>
    <submittedName>
        <fullName evidence="9">MFS transporter</fullName>
    </submittedName>
</protein>
<feature type="transmembrane region" description="Helical" evidence="7">
    <location>
        <begin position="194"/>
        <end position="216"/>
    </location>
</feature>
<keyword evidence="3" id="KW-1003">Cell membrane</keyword>
<dbReference type="Pfam" id="PF07690">
    <property type="entry name" value="MFS_1"/>
    <property type="match status" value="1"/>
</dbReference>
<dbReference type="GO" id="GO:0022857">
    <property type="term" value="F:transmembrane transporter activity"/>
    <property type="evidence" value="ECO:0007669"/>
    <property type="project" value="InterPro"/>
</dbReference>
<evidence type="ECO:0000256" key="3">
    <source>
        <dbReference type="ARBA" id="ARBA00022475"/>
    </source>
</evidence>
<dbReference type="SUPFAM" id="SSF103473">
    <property type="entry name" value="MFS general substrate transporter"/>
    <property type="match status" value="1"/>
</dbReference>
<organism evidence="9 10">
    <name type="scientific">Vibrio eleionomae</name>
    <dbReference type="NCBI Taxonomy" id="2653505"/>
    <lineage>
        <taxon>Bacteria</taxon>
        <taxon>Pseudomonadati</taxon>
        <taxon>Pseudomonadota</taxon>
        <taxon>Gammaproteobacteria</taxon>
        <taxon>Vibrionales</taxon>
        <taxon>Vibrionaceae</taxon>
        <taxon>Vibrio</taxon>
    </lineage>
</organism>
<evidence type="ECO:0000256" key="4">
    <source>
        <dbReference type="ARBA" id="ARBA00022692"/>
    </source>
</evidence>
<feature type="transmembrane region" description="Helical" evidence="7">
    <location>
        <begin position="228"/>
        <end position="249"/>
    </location>
</feature>
<feature type="transmembrane region" description="Helical" evidence="7">
    <location>
        <begin position="147"/>
        <end position="165"/>
    </location>
</feature>
<evidence type="ECO:0000256" key="6">
    <source>
        <dbReference type="ARBA" id="ARBA00023136"/>
    </source>
</evidence>
<keyword evidence="10" id="KW-1185">Reference proteome</keyword>
<feature type="transmembrane region" description="Helical" evidence="7">
    <location>
        <begin position="87"/>
        <end position="105"/>
    </location>
</feature>
<dbReference type="AlphaFoldDB" id="A0A7X4RUN3"/>
<keyword evidence="5 7" id="KW-1133">Transmembrane helix</keyword>
<dbReference type="PANTHER" id="PTHR23517:SF13">
    <property type="entry name" value="MAJOR FACILITATOR SUPERFAMILY MFS_1"/>
    <property type="match status" value="1"/>
</dbReference>
<keyword evidence="6 7" id="KW-0472">Membrane</keyword>
<feature type="domain" description="Major facilitator superfamily (MFS) profile" evidence="8">
    <location>
        <begin position="1"/>
        <end position="376"/>
    </location>
</feature>
<evidence type="ECO:0000256" key="1">
    <source>
        <dbReference type="ARBA" id="ARBA00004651"/>
    </source>
</evidence>
<evidence type="ECO:0000313" key="10">
    <source>
        <dbReference type="Proteomes" id="UP000462621"/>
    </source>
</evidence>
<dbReference type="Proteomes" id="UP000462621">
    <property type="component" value="Unassembled WGS sequence"/>
</dbReference>
<comment type="caution">
    <text evidence="9">The sequence shown here is derived from an EMBL/GenBank/DDBJ whole genome shotgun (WGS) entry which is preliminary data.</text>
</comment>
<feature type="transmembrane region" description="Helical" evidence="7">
    <location>
        <begin position="319"/>
        <end position="339"/>
    </location>
</feature>
<name>A0A7X4RUN3_9VIBR</name>
<dbReference type="InterPro" id="IPR050171">
    <property type="entry name" value="MFS_Transporters"/>
</dbReference>
<dbReference type="InterPro" id="IPR020846">
    <property type="entry name" value="MFS_dom"/>
</dbReference>
<dbReference type="Gene3D" id="1.20.1250.20">
    <property type="entry name" value="MFS general substrate transporter like domains"/>
    <property type="match status" value="1"/>
</dbReference>